<dbReference type="EnsemblMetazoa" id="XM_008183518.1">
    <property type="protein sequence ID" value="XP_008181740.1"/>
    <property type="gene ID" value="LOC103309029"/>
</dbReference>
<dbReference type="PANTHER" id="PTHR22954">
    <property type="entry name" value="RETROVIRAL PROTEASE-RELATED"/>
    <property type="match status" value="1"/>
</dbReference>
<dbReference type="GeneID" id="103309029"/>
<reference evidence="1" key="2">
    <citation type="submission" date="2022-06" db="UniProtKB">
        <authorList>
            <consortium name="EnsemblMetazoa"/>
        </authorList>
    </citation>
    <scope>IDENTIFICATION</scope>
</reference>
<proteinExistence type="predicted"/>
<protein>
    <submittedName>
        <fullName evidence="1">Uncharacterized protein</fullName>
    </submittedName>
</protein>
<keyword evidence="2" id="KW-1185">Reference proteome</keyword>
<dbReference type="Pfam" id="PF03564">
    <property type="entry name" value="DUF1759"/>
    <property type="match status" value="1"/>
</dbReference>
<dbReference type="RefSeq" id="XP_008181740.1">
    <property type="nucleotide sequence ID" value="XM_008183518.1"/>
</dbReference>
<dbReference type="KEGG" id="api:103309029"/>
<name>A0A8R2F745_ACYPI</name>
<reference evidence="2" key="1">
    <citation type="submission" date="2010-06" db="EMBL/GenBank/DDBJ databases">
        <authorList>
            <person name="Jiang H."/>
            <person name="Abraham K."/>
            <person name="Ali S."/>
            <person name="Alsbrooks S.L."/>
            <person name="Anim B.N."/>
            <person name="Anosike U.S."/>
            <person name="Attaway T."/>
            <person name="Bandaranaike D.P."/>
            <person name="Battles P.K."/>
            <person name="Bell S.N."/>
            <person name="Bell A.V."/>
            <person name="Beltran B."/>
            <person name="Bickham C."/>
            <person name="Bustamante Y."/>
            <person name="Caleb T."/>
            <person name="Canada A."/>
            <person name="Cardenas V."/>
            <person name="Carter K."/>
            <person name="Chacko J."/>
            <person name="Chandrabose M.N."/>
            <person name="Chavez D."/>
            <person name="Chavez A."/>
            <person name="Chen L."/>
            <person name="Chu H.-S."/>
            <person name="Claassen K.J."/>
            <person name="Cockrell R."/>
            <person name="Collins M."/>
            <person name="Cooper J.A."/>
            <person name="Cree A."/>
            <person name="Curry S.M."/>
            <person name="Da Y."/>
            <person name="Dao M.D."/>
            <person name="Das B."/>
            <person name="Davila M.-L."/>
            <person name="Davy-Carroll L."/>
            <person name="Denson S."/>
            <person name="Dinh H."/>
            <person name="Ebong V.E."/>
            <person name="Edwards J.R."/>
            <person name="Egan A."/>
            <person name="El-Daye J."/>
            <person name="Escobedo L."/>
            <person name="Fernandez S."/>
            <person name="Fernando P.R."/>
            <person name="Flagg N."/>
            <person name="Forbes L.D."/>
            <person name="Fowler R.G."/>
            <person name="Fu Q."/>
            <person name="Gabisi R.A."/>
            <person name="Ganer J."/>
            <person name="Garbino Pronczuk A."/>
            <person name="Garcia R.M."/>
            <person name="Garner T."/>
            <person name="Garrett T.E."/>
            <person name="Gonzalez D.A."/>
            <person name="Hamid H."/>
            <person name="Hawkins E.S."/>
            <person name="Hirani K."/>
            <person name="Hogues M.E."/>
            <person name="Hollins B."/>
            <person name="Hsiao C.-H."/>
            <person name="Jabil R."/>
            <person name="James M.L."/>
            <person name="Jhangiani S.N."/>
            <person name="Johnson B."/>
            <person name="Johnson Q."/>
            <person name="Joshi V."/>
            <person name="Kalu J.B."/>
            <person name="Kam C."/>
            <person name="Kashfia A."/>
            <person name="Keebler J."/>
            <person name="Kisamo H."/>
            <person name="Kovar C.L."/>
            <person name="Lago L.A."/>
            <person name="Lai C.-Y."/>
            <person name="Laidlaw J."/>
            <person name="Lara F."/>
            <person name="Le T.-K."/>
            <person name="Lee S.L."/>
            <person name="Legall F.H."/>
            <person name="Lemon S.J."/>
            <person name="Lewis L.R."/>
            <person name="Li B."/>
            <person name="Liu Y."/>
            <person name="Liu Y.-S."/>
            <person name="Lopez J."/>
            <person name="Lozado R.J."/>
            <person name="Lu J."/>
            <person name="Madu R.C."/>
            <person name="Maheshwari M."/>
            <person name="Maheshwari R."/>
            <person name="Malloy K."/>
            <person name="Martinez E."/>
            <person name="Mathew T."/>
            <person name="Mercado I.C."/>
            <person name="Mercado C."/>
            <person name="Meyer B."/>
            <person name="Montgomery K."/>
            <person name="Morgan M.B."/>
            <person name="Munidasa M."/>
            <person name="Nazareth L.V."/>
            <person name="Nelson J."/>
            <person name="Ng B.M."/>
            <person name="Nguyen N.B."/>
            <person name="Nguyen P.Q."/>
            <person name="Nguyen T."/>
            <person name="Obregon M."/>
            <person name="Okwuonu G.O."/>
            <person name="Onwere C.G."/>
            <person name="Orozco G."/>
            <person name="Parra A."/>
            <person name="Patel S."/>
            <person name="Patil S."/>
            <person name="Perez A."/>
            <person name="Perez Y."/>
            <person name="Pham C."/>
            <person name="Primus E.L."/>
            <person name="Pu L.-L."/>
            <person name="Puazo M."/>
            <person name="Qin X."/>
            <person name="Quiroz J.B."/>
            <person name="Reese J."/>
            <person name="Richards S."/>
            <person name="Rives C.M."/>
            <person name="Robberts R."/>
            <person name="Ruiz S.J."/>
            <person name="Ruiz M.J."/>
            <person name="Santibanez J."/>
            <person name="Schneider B.W."/>
            <person name="Sisson I."/>
            <person name="Smith M."/>
            <person name="Sodergren E."/>
            <person name="Song X.-Z."/>
            <person name="Song B.B."/>
            <person name="Summersgill H."/>
            <person name="Thelus R."/>
            <person name="Thornton R.D."/>
            <person name="Trejos Z.Y."/>
            <person name="Usmani K."/>
            <person name="Vattathil S."/>
            <person name="Villasana D."/>
            <person name="Walker D.L."/>
            <person name="Wang S."/>
            <person name="Wang K."/>
            <person name="White C.S."/>
            <person name="Williams A.C."/>
            <person name="Williamson J."/>
            <person name="Wilson K."/>
            <person name="Woghiren I.O."/>
            <person name="Woodworth J.R."/>
            <person name="Worley K.C."/>
            <person name="Wright R.A."/>
            <person name="Wu W."/>
            <person name="Young L."/>
            <person name="Zhang L."/>
            <person name="Zhang J."/>
            <person name="Zhu Y."/>
            <person name="Muzny D.M."/>
            <person name="Weinstock G."/>
            <person name="Gibbs R.A."/>
        </authorList>
    </citation>
    <scope>NUCLEOTIDE SEQUENCE [LARGE SCALE GENOMIC DNA]</scope>
    <source>
        <strain evidence="2">LSR1</strain>
    </source>
</reference>
<sequence length="250" mass="27854">MPPKVQESPEIVLTRARAKRDDILNSIKGIYATALEARSDVSRVPSLIIHADDLNRLVEQFQSQRDVIINALIDLNRIAEFEQVDRPLVTSMESIRLEIKTIVASAVHVSAASANISEIKSSSTAAASQHFIPLPKIELPHFDGDLLEWRSYRDIFVSLVHDNTLIGDAQRFHFLLASLKGDALAVVKSIPLSADNYALAWEALSDRFDNKRLLASAHLDKLFAFKPIAHESLPALSSFVNTFKKKCVFN</sequence>
<dbReference type="PANTHER" id="PTHR22954:SF3">
    <property type="entry name" value="PROTEIN CBG08539"/>
    <property type="match status" value="1"/>
</dbReference>
<organism evidence="1 2">
    <name type="scientific">Acyrthosiphon pisum</name>
    <name type="common">Pea aphid</name>
    <dbReference type="NCBI Taxonomy" id="7029"/>
    <lineage>
        <taxon>Eukaryota</taxon>
        <taxon>Metazoa</taxon>
        <taxon>Ecdysozoa</taxon>
        <taxon>Arthropoda</taxon>
        <taxon>Hexapoda</taxon>
        <taxon>Insecta</taxon>
        <taxon>Pterygota</taxon>
        <taxon>Neoptera</taxon>
        <taxon>Paraneoptera</taxon>
        <taxon>Hemiptera</taxon>
        <taxon>Sternorrhyncha</taxon>
        <taxon>Aphidomorpha</taxon>
        <taxon>Aphidoidea</taxon>
        <taxon>Aphididae</taxon>
        <taxon>Macrosiphini</taxon>
        <taxon>Acyrthosiphon</taxon>
    </lineage>
</organism>
<dbReference type="OrthoDB" id="6612914at2759"/>
<dbReference type="AlphaFoldDB" id="A0A8R2F745"/>
<dbReference type="InterPro" id="IPR005312">
    <property type="entry name" value="DUF1759"/>
</dbReference>
<evidence type="ECO:0000313" key="1">
    <source>
        <dbReference type="EnsemblMetazoa" id="XP_008181740.1"/>
    </source>
</evidence>
<dbReference type="Proteomes" id="UP000007819">
    <property type="component" value="Chromosome A2"/>
</dbReference>
<evidence type="ECO:0000313" key="2">
    <source>
        <dbReference type="Proteomes" id="UP000007819"/>
    </source>
</evidence>
<accession>A0A8R2F745</accession>